<dbReference type="InterPro" id="IPR054465">
    <property type="entry name" value="Integrase_p58-like_C"/>
</dbReference>
<keyword evidence="4" id="KW-1185">Reference proteome</keyword>
<comment type="caution">
    <text evidence="3">The sequence shown here is derived from an EMBL/GenBank/DDBJ whole genome shotgun (WGS) entry which is preliminary data.</text>
</comment>
<sequence length="200" mass="23264">MDWCQQVPLALMAYRNAYQRTIRESPAFLVYGRDPVMPLNLIYSDPVKSNSDTPTYTKQLVMNLQNTFAIVRKNLESSAQTYTKTNEKWPKSKRIEVSDMVYLHVPRIRENTTKKLAKFNQGPYRVIGKVNPVVFEIQRIDKPTDMQNVHVNRLIKVLERETFPHSQDISEIDGEGQESDGRDRKNEELDNNLPPVHFLS</sequence>
<dbReference type="PANTHER" id="PTHR37984">
    <property type="entry name" value="PROTEIN CBG26694"/>
    <property type="match status" value="1"/>
</dbReference>
<name>A0A4Y2QPC3_ARAVE</name>
<evidence type="ECO:0000256" key="1">
    <source>
        <dbReference type="SAM" id="MobiDB-lite"/>
    </source>
</evidence>
<proteinExistence type="predicted"/>
<dbReference type="PANTHER" id="PTHR37984:SF5">
    <property type="entry name" value="PROTEIN NYNRIN-LIKE"/>
    <property type="match status" value="1"/>
</dbReference>
<protein>
    <recommendedName>
        <fullName evidence="2">Integrase p58-like C-terminal domain-containing protein</fullName>
    </recommendedName>
</protein>
<dbReference type="OrthoDB" id="10030726at2759"/>
<accession>A0A4Y2QPC3</accession>
<reference evidence="3 4" key="1">
    <citation type="journal article" date="2019" name="Sci. Rep.">
        <title>Orb-weaving spider Araneus ventricosus genome elucidates the spidroin gene catalogue.</title>
        <authorList>
            <person name="Kono N."/>
            <person name="Nakamura H."/>
            <person name="Ohtoshi R."/>
            <person name="Moran D.A.P."/>
            <person name="Shinohara A."/>
            <person name="Yoshida Y."/>
            <person name="Fujiwara M."/>
            <person name="Mori M."/>
            <person name="Tomita M."/>
            <person name="Arakawa K."/>
        </authorList>
    </citation>
    <scope>NUCLEOTIDE SEQUENCE [LARGE SCALE GENOMIC DNA]</scope>
</reference>
<evidence type="ECO:0000313" key="3">
    <source>
        <dbReference type="EMBL" id="GBN65202.1"/>
    </source>
</evidence>
<feature type="compositionally biased region" description="Basic and acidic residues" evidence="1">
    <location>
        <begin position="179"/>
        <end position="188"/>
    </location>
</feature>
<dbReference type="GO" id="GO:0003676">
    <property type="term" value="F:nucleic acid binding"/>
    <property type="evidence" value="ECO:0007669"/>
    <property type="project" value="InterPro"/>
</dbReference>
<dbReference type="EMBL" id="BGPR01014435">
    <property type="protein sequence ID" value="GBN65202.1"/>
    <property type="molecule type" value="Genomic_DNA"/>
</dbReference>
<evidence type="ECO:0000313" key="4">
    <source>
        <dbReference type="Proteomes" id="UP000499080"/>
    </source>
</evidence>
<dbReference type="Pfam" id="PF22938">
    <property type="entry name" value="Integrase_p58_C"/>
    <property type="match status" value="1"/>
</dbReference>
<feature type="domain" description="Integrase p58-like C-terminal" evidence="2">
    <location>
        <begin position="122"/>
        <end position="155"/>
    </location>
</feature>
<evidence type="ECO:0000259" key="2">
    <source>
        <dbReference type="Pfam" id="PF22938"/>
    </source>
</evidence>
<organism evidence="3 4">
    <name type="scientific">Araneus ventricosus</name>
    <name type="common">Orbweaver spider</name>
    <name type="synonym">Epeira ventricosa</name>
    <dbReference type="NCBI Taxonomy" id="182803"/>
    <lineage>
        <taxon>Eukaryota</taxon>
        <taxon>Metazoa</taxon>
        <taxon>Ecdysozoa</taxon>
        <taxon>Arthropoda</taxon>
        <taxon>Chelicerata</taxon>
        <taxon>Arachnida</taxon>
        <taxon>Araneae</taxon>
        <taxon>Araneomorphae</taxon>
        <taxon>Entelegynae</taxon>
        <taxon>Araneoidea</taxon>
        <taxon>Araneidae</taxon>
        <taxon>Araneus</taxon>
    </lineage>
</organism>
<dbReference type="InterPro" id="IPR050951">
    <property type="entry name" value="Retrovirus_Pol_polyprotein"/>
</dbReference>
<dbReference type="Gene3D" id="3.30.420.10">
    <property type="entry name" value="Ribonuclease H-like superfamily/Ribonuclease H"/>
    <property type="match status" value="1"/>
</dbReference>
<dbReference type="InterPro" id="IPR036397">
    <property type="entry name" value="RNaseH_sf"/>
</dbReference>
<dbReference type="Proteomes" id="UP000499080">
    <property type="component" value="Unassembled WGS sequence"/>
</dbReference>
<gene>
    <name evidence="3" type="ORF">AVEN_184998_1</name>
</gene>
<feature type="region of interest" description="Disordered" evidence="1">
    <location>
        <begin position="166"/>
        <end position="200"/>
    </location>
</feature>
<dbReference type="AlphaFoldDB" id="A0A4Y2QPC3"/>